<feature type="transmembrane region" description="Helical" evidence="2">
    <location>
        <begin position="399"/>
        <end position="420"/>
    </location>
</feature>
<feature type="chain" id="PRO_5034612341" evidence="3">
    <location>
        <begin position="24"/>
        <end position="430"/>
    </location>
</feature>
<accession>A0A8B7ZJI4</accession>
<evidence type="ECO:0000313" key="5">
    <source>
        <dbReference type="RefSeq" id="XP_022105182.1"/>
    </source>
</evidence>
<feature type="compositionally biased region" description="Polar residues" evidence="1">
    <location>
        <begin position="291"/>
        <end position="306"/>
    </location>
</feature>
<evidence type="ECO:0000256" key="1">
    <source>
        <dbReference type="SAM" id="MobiDB-lite"/>
    </source>
</evidence>
<keyword evidence="2" id="KW-1133">Transmembrane helix</keyword>
<feature type="compositionally biased region" description="Basic and acidic residues" evidence="1">
    <location>
        <begin position="381"/>
        <end position="393"/>
    </location>
</feature>
<feature type="signal peptide" evidence="3">
    <location>
        <begin position="1"/>
        <end position="23"/>
    </location>
</feature>
<proteinExistence type="predicted"/>
<evidence type="ECO:0000256" key="3">
    <source>
        <dbReference type="SAM" id="SignalP"/>
    </source>
</evidence>
<evidence type="ECO:0000256" key="2">
    <source>
        <dbReference type="SAM" id="Phobius"/>
    </source>
</evidence>
<feature type="compositionally biased region" description="Low complexity" evidence="1">
    <location>
        <begin position="240"/>
        <end position="251"/>
    </location>
</feature>
<evidence type="ECO:0000313" key="4">
    <source>
        <dbReference type="Proteomes" id="UP000694845"/>
    </source>
</evidence>
<dbReference type="OrthoDB" id="10679635at2759"/>
<feature type="compositionally biased region" description="Low complexity" evidence="1">
    <location>
        <begin position="183"/>
        <end position="194"/>
    </location>
</feature>
<protein>
    <submittedName>
        <fullName evidence="5">Ribosome-binding protein 1-like</fullName>
    </submittedName>
</protein>
<organism evidence="4 5">
    <name type="scientific">Acanthaster planci</name>
    <name type="common">Crown-of-thorns starfish</name>
    <dbReference type="NCBI Taxonomy" id="133434"/>
    <lineage>
        <taxon>Eukaryota</taxon>
        <taxon>Metazoa</taxon>
        <taxon>Echinodermata</taxon>
        <taxon>Eleutherozoa</taxon>
        <taxon>Asterozoa</taxon>
        <taxon>Asteroidea</taxon>
        <taxon>Valvatacea</taxon>
        <taxon>Valvatida</taxon>
        <taxon>Acanthasteridae</taxon>
        <taxon>Acanthaster</taxon>
    </lineage>
</organism>
<keyword evidence="2" id="KW-0812">Transmembrane</keyword>
<dbReference type="AlphaFoldDB" id="A0A8B7ZJI4"/>
<dbReference type="KEGG" id="aplc:110987069"/>
<keyword evidence="2" id="KW-0472">Membrane</keyword>
<dbReference type="Proteomes" id="UP000694845">
    <property type="component" value="Unplaced"/>
</dbReference>
<feature type="region of interest" description="Disordered" evidence="1">
    <location>
        <begin position="41"/>
        <end position="393"/>
    </location>
</feature>
<keyword evidence="3" id="KW-0732">Signal</keyword>
<name>A0A8B7ZJI4_ACAPL</name>
<feature type="compositionally biased region" description="Acidic residues" evidence="1">
    <location>
        <begin position="90"/>
        <end position="108"/>
    </location>
</feature>
<gene>
    <name evidence="5" type="primary">LOC110987069</name>
</gene>
<dbReference type="OMA" id="EGMDAPE"/>
<sequence length="430" mass="42213">MASRHQITRLVLAVLLIAGFVYAQDQESQEDGEGVQLGLADILRPKQQRKPVAQVGEGEAESEQQEAGAQVGGGGGDAESNELGGNAEQNEADAEAAEDAAEAAAEAEEAAREAAEEGSEGAGEAGEGSEGAGEAGEGSEGAGEAGEGSEGAGEAGEGSEGAGEAGEGSEGAGEAGEGGETGGAEVPPGAPVVGAGKGEKTQMDTDGSSPFFNIGGGQQDGQEQIGGAQMGGDNGESGEEAQAGAMGAAQAAGGGGESEEETQPGAIGANTESGEQAGVLGQQADAESAEETTSQNSVRPLVSTSDTDADIGEGSLSISMSIGSEGGVPASLGSDIEIDNDASNFQKPNLPVGSLADKAKQVSGTGTTMKIEPTPPITKAPEGKPEEEKGLSDSYKKRIAISGAAVGAVVLVGIFAYVVGKRVTRRSYTN</sequence>
<dbReference type="GeneID" id="110987069"/>
<dbReference type="RefSeq" id="XP_022105182.1">
    <property type="nucleotide sequence ID" value="XM_022249490.1"/>
</dbReference>
<feature type="compositionally biased region" description="Gly residues" evidence="1">
    <location>
        <begin position="120"/>
        <end position="182"/>
    </location>
</feature>
<keyword evidence="4" id="KW-1185">Reference proteome</keyword>
<reference evidence="5" key="1">
    <citation type="submission" date="2025-08" db="UniProtKB">
        <authorList>
            <consortium name="RefSeq"/>
        </authorList>
    </citation>
    <scope>IDENTIFICATION</scope>
</reference>